<feature type="region of interest" description="Disordered" evidence="1">
    <location>
        <begin position="1"/>
        <end position="21"/>
    </location>
</feature>
<protein>
    <submittedName>
        <fullName evidence="2">Uncharacterized protein</fullName>
    </submittedName>
</protein>
<feature type="region of interest" description="Disordered" evidence="1">
    <location>
        <begin position="178"/>
        <end position="212"/>
    </location>
</feature>
<feature type="compositionally biased region" description="Polar residues" evidence="1">
    <location>
        <begin position="365"/>
        <end position="377"/>
    </location>
</feature>
<organism evidence="2 3">
    <name type="scientific">Ceratopteris richardii</name>
    <name type="common">Triangle waterfern</name>
    <dbReference type="NCBI Taxonomy" id="49495"/>
    <lineage>
        <taxon>Eukaryota</taxon>
        <taxon>Viridiplantae</taxon>
        <taxon>Streptophyta</taxon>
        <taxon>Embryophyta</taxon>
        <taxon>Tracheophyta</taxon>
        <taxon>Polypodiopsida</taxon>
        <taxon>Polypodiidae</taxon>
        <taxon>Polypodiales</taxon>
        <taxon>Pteridineae</taxon>
        <taxon>Pteridaceae</taxon>
        <taxon>Parkerioideae</taxon>
        <taxon>Ceratopteris</taxon>
    </lineage>
</organism>
<feature type="compositionally biased region" description="Basic and acidic residues" evidence="1">
    <location>
        <begin position="194"/>
        <end position="205"/>
    </location>
</feature>
<dbReference type="Proteomes" id="UP000825935">
    <property type="component" value="Chromosome 9"/>
</dbReference>
<name>A0A8T2U6U3_CERRI</name>
<evidence type="ECO:0000313" key="2">
    <source>
        <dbReference type="EMBL" id="KAH7430418.1"/>
    </source>
</evidence>
<proteinExistence type="predicted"/>
<reference evidence="2" key="1">
    <citation type="submission" date="2021-08" db="EMBL/GenBank/DDBJ databases">
        <title>WGS assembly of Ceratopteris richardii.</title>
        <authorList>
            <person name="Marchant D.B."/>
            <person name="Chen G."/>
            <person name="Jenkins J."/>
            <person name="Shu S."/>
            <person name="Leebens-Mack J."/>
            <person name="Grimwood J."/>
            <person name="Schmutz J."/>
            <person name="Soltis P."/>
            <person name="Soltis D."/>
            <person name="Chen Z.-H."/>
        </authorList>
    </citation>
    <scope>NUCLEOTIDE SEQUENCE</scope>
    <source>
        <strain evidence="2">Whitten #5841</strain>
        <tissue evidence="2">Leaf</tissue>
    </source>
</reference>
<dbReference type="AlphaFoldDB" id="A0A8T2U6U3"/>
<gene>
    <name evidence="2" type="ORF">KP509_09G097600</name>
</gene>
<feature type="compositionally biased region" description="Low complexity" evidence="1">
    <location>
        <begin position="418"/>
        <end position="427"/>
    </location>
</feature>
<evidence type="ECO:0000256" key="1">
    <source>
        <dbReference type="SAM" id="MobiDB-lite"/>
    </source>
</evidence>
<evidence type="ECO:0000313" key="3">
    <source>
        <dbReference type="Proteomes" id="UP000825935"/>
    </source>
</evidence>
<dbReference type="EMBL" id="CM035414">
    <property type="protein sequence ID" value="KAH7430418.1"/>
    <property type="molecule type" value="Genomic_DNA"/>
</dbReference>
<keyword evidence="3" id="KW-1185">Reference proteome</keyword>
<feature type="compositionally biased region" description="Low complexity" evidence="1">
    <location>
        <begin position="231"/>
        <end position="250"/>
    </location>
</feature>
<feature type="region of interest" description="Disordered" evidence="1">
    <location>
        <begin position="351"/>
        <end position="446"/>
    </location>
</feature>
<feature type="compositionally biased region" description="Polar residues" evidence="1">
    <location>
        <begin position="1"/>
        <end position="10"/>
    </location>
</feature>
<feature type="compositionally biased region" description="Polar residues" evidence="1">
    <location>
        <begin position="384"/>
        <end position="403"/>
    </location>
</feature>
<feature type="region of interest" description="Disordered" evidence="1">
    <location>
        <begin position="231"/>
        <end position="255"/>
    </location>
</feature>
<feature type="compositionally biased region" description="Basic and acidic residues" evidence="1">
    <location>
        <begin position="121"/>
        <end position="132"/>
    </location>
</feature>
<sequence>MSLSVPQSVGVQGRRSNAHGDLSSLSSSLGFEFHTIYEASPLSPKLACTTSVEPHPVLTRSADKCPSTEHSVDSYWYLEPHALCNVSATERQGENLHAALHNSAPADVHPFMKDSGLSSPRFERSESSKDPQLRLSGGLMNGNDDNGKLQNPSLAGDSDNSEHIRDDVAAGMMRIASTRQSDQIPPSAHGSVQKHSDIAGDGHIDGEDDDEQQPMHCASLFRRFSSSSLSSLSSPSFSGSPSSSARASPSPDRRRISRRFSLNLHFLLKKPCPDHDRHRHCLRERSMCDRNERHEDYRHRQHSIHHCSKAHLSNNGLLLDQSRPDYNEEKQMNNDRNGKVDEDNCSHIQLSRINSSPDHAKKDGSSQGRNGATGNEGNTRRHSLSQAFKANPLASSSRSMTQRHTSKAPQIRGEETLSRLGRTSTTTQSNPSMSPHAQHYIHQRARTKELRKKTFLPYYRSLMLGTILFPSASQVVLAH</sequence>
<feature type="region of interest" description="Disordered" evidence="1">
    <location>
        <begin position="106"/>
        <end position="162"/>
    </location>
</feature>
<comment type="caution">
    <text evidence="2">The sequence shown here is derived from an EMBL/GenBank/DDBJ whole genome shotgun (WGS) entry which is preliminary data.</text>
</comment>
<accession>A0A8T2U6U3</accession>